<dbReference type="NCBIfam" id="TIGR00797">
    <property type="entry name" value="matE"/>
    <property type="match status" value="1"/>
</dbReference>
<feature type="transmembrane region" description="Helical" evidence="10">
    <location>
        <begin position="175"/>
        <end position="195"/>
    </location>
</feature>
<keyword evidence="5" id="KW-1003">Cell membrane</keyword>
<dbReference type="InterPro" id="IPR051327">
    <property type="entry name" value="MATE_MepA_subfamily"/>
</dbReference>
<protein>
    <recommendedName>
        <fullName evidence="3">Multidrug export protein MepA</fullName>
    </recommendedName>
</protein>
<evidence type="ECO:0000256" key="7">
    <source>
        <dbReference type="ARBA" id="ARBA00022989"/>
    </source>
</evidence>
<feature type="transmembrane region" description="Helical" evidence="10">
    <location>
        <begin position="143"/>
        <end position="163"/>
    </location>
</feature>
<feature type="transmembrane region" description="Helical" evidence="10">
    <location>
        <begin position="369"/>
        <end position="391"/>
    </location>
</feature>
<evidence type="ECO:0000313" key="11">
    <source>
        <dbReference type="EMBL" id="MFC4665874.1"/>
    </source>
</evidence>
<keyword evidence="7 10" id="KW-1133">Transmembrane helix</keyword>
<evidence type="ECO:0000256" key="8">
    <source>
        <dbReference type="ARBA" id="ARBA00023136"/>
    </source>
</evidence>
<evidence type="ECO:0000256" key="10">
    <source>
        <dbReference type="SAM" id="Phobius"/>
    </source>
</evidence>
<evidence type="ECO:0000256" key="3">
    <source>
        <dbReference type="ARBA" id="ARBA00022106"/>
    </source>
</evidence>
<keyword evidence="8 10" id="KW-0472">Membrane</keyword>
<feature type="transmembrane region" description="Helical" evidence="10">
    <location>
        <begin position="282"/>
        <end position="302"/>
    </location>
</feature>
<accession>A0ABV9K7G1</accession>
<feature type="transmembrane region" description="Helical" evidence="10">
    <location>
        <begin position="241"/>
        <end position="262"/>
    </location>
</feature>
<dbReference type="Pfam" id="PF01554">
    <property type="entry name" value="MatE"/>
    <property type="match status" value="2"/>
</dbReference>
<dbReference type="PANTHER" id="PTHR43823">
    <property type="entry name" value="SPORULATION PROTEIN YKVU"/>
    <property type="match status" value="1"/>
</dbReference>
<gene>
    <name evidence="11" type="ORF">ACFO3G_04555</name>
</gene>
<evidence type="ECO:0000256" key="5">
    <source>
        <dbReference type="ARBA" id="ARBA00022475"/>
    </source>
</evidence>
<feature type="transmembrane region" description="Helical" evidence="10">
    <location>
        <begin position="100"/>
        <end position="123"/>
    </location>
</feature>
<keyword evidence="12" id="KW-1185">Reference proteome</keyword>
<organism evidence="11 12">
    <name type="scientific">Falsiporphyromonas endometrii</name>
    <dbReference type="NCBI Taxonomy" id="1387297"/>
    <lineage>
        <taxon>Bacteria</taxon>
        <taxon>Pseudomonadati</taxon>
        <taxon>Bacteroidota</taxon>
        <taxon>Bacteroidia</taxon>
        <taxon>Bacteroidales</taxon>
        <taxon>Porphyromonadaceae</taxon>
        <taxon>Falsiporphyromonas</taxon>
    </lineage>
</organism>
<keyword evidence="6 10" id="KW-0812">Transmembrane</keyword>
<dbReference type="InterPro" id="IPR002528">
    <property type="entry name" value="MATE_fam"/>
</dbReference>
<evidence type="ECO:0000256" key="2">
    <source>
        <dbReference type="ARBA" id="ARBA00008417"/>
    </source>
</evidence>
<feature type="transmembrane region" description="Helical" evidence="10">
    <location>
        <begin position="21"/>
        <end position="40"/>
    </location>
</feature>
<dbReference type="InterPro" id="IPR048279">
    <property type="entry name" value="MdtK-like"/>
</dbReference>
<keyword evidence="4" id="KW-0813">Transport</keyword>
<feature type="transmembrane region" description="Helical" evidence="10">
    <location>
        <begin position="337"/>
        <end position="357"/>
    </location>
</feature>
<name>A0ABV9K7G1_9PORP</name>
<feature type="transmembrane region" description="Helical" evidence="10">
    <location>
        <begin position="412"/>
        <end position="431"/>
    </location>
</feature>
<feature type="transmembrane region" description="Helical" evidence="10">
    <location>
        <begin position="52"/>
        <end position="79"/>
    </location>
</feature>
<dbReference type="PIRSF" id="PIRSF006603">
    <property type="entry name" value="DinF"/>
    <property type="match status" value="1"/>
</dbReference>
<sequence>MTKVVDNQKRTEELRTKPVSKLLMAYALPAVIGTVVNALYNIADRIFIGQGVGAMAIAGLTLTFPIMIFLQAFGMLVGAGASVRVSIALGKDDHKEAEKILANAIMLTILISAATIVPCFIYLEPLLRLFGASDETMPYALEYLKIIVPGNIFATLSFGYNAIMRASGYPQKAMYYMVLGAVLNLVLDALFIYGFNWGIEGAAWATVISMFVTMIFVMLHFANKHSLVRFRASAMIPSKKVILSIMSIGVAPFAMQLVGSAVQIVVNRSFVHYASSTHESDIAIGVYGIINSYAMLVVMFVIGMSQGMQPIVGFNYGAKLPGRVHDTYMLTCKVNSLATFIGWTLVMVMPGVLTACFTTSPEMIEMSKIAMRVAFSAFLFVGFQITTTQFFQSIGMPGKAIFMSLSRQVLSLLPLLIILPRFMGMVGIWVAMPISDFIAAVIALILVIMHIKTLKISNNL</sequence>
<feature type="transmembrane region" description="Helical" evidence="10">
    <location>
        <begin position="201"/>
        <end position="221"/>
    </location>
</feature>
<dbReference type="Proteomes" id="UP001596020">
    <property type="component" value="Unassembled WGS sequence"/>
</dbReference>
<reference evidence="12" key="1">
    <citation type="journal article" date="2019" name="Int. J. Syst. Evol. Microbiol.">
        <title>The Global Catalogue of Microorganisms (GCM) 10K type strain sequencing project: providing services to taxonomists for standard genome sequencing and annotation.</title>
        <authorList>
            <consortium name="The Broad Institute Genomics Platform"/>
            <consortium name="The Broad Institute Genome Sequencing Center for Infectious Disease"/>
            <person name="Wu L."/>
            <person name="Ma J."/>
        </authorList>
    </citation>
    <scope>NUCLEOTIDE SEQUENCE [LARGE SCALE GENOMIC DNA]</scope>
    <source>
        <strain evidence="12">CGMCC 4.7357</strain>
    </source>
</reference>
<dbReference type="EMBL" id="JBHSGO010000146">
    <property type="protein sequence ID" value="MFC4665874.1"/>
    <property type="molecule type" value="Genomic_DNA"/>
</dbReference>
<dbReference type="CDD" id="cd13143">
    <property type="entry name" value="MATE_MepA_like"/>
    <property type="match status" value="1"/>
</dbReference>
<dbReference type="InterPro" id="IPR045070">
    <property type="entry name" value="MATE_MepA-like"/>
</dbReference>
<feature type="transmembrane region" description="Helical" evidence="10">
    <location>
        <begin position="437"/>
        <end position="454"/>
    </location>
</feature>
<evidence type="ECO:0000256" key="4">
    <source>
        <dbReference type="ARBA" id="ARBA00022448"/>
    </source>
</evidence>
<dbReference type="PANTHER" id="PTHR43823:SF3">
    <property type="entry name" value="MULTIDRUG EXPORT PROTEIN MEPA"/>
    <property type="match status" value="1"/>
</dbReference>
<keyword evidence="9" id="KW-0046">Antibiotic resistance</keyword>
<comment type="subcellular location">
    <subcellularLocation>
        <location evidence="1">Cell membrane</location>
        <topology evidence="1">Multi-pass membrane protein</topology>
    </subcellularLocation>
</comment>
<comment type="caution">
    <text evidence="11">The sequence shown here is derived from an EMBL/GenBank/DDBJ whole genome shotgun (WGS) entry which is preliminary data.</text>
</comment>
<evidence type="ECO:0000256" key="6">
    <source>
        <dbReference type="ARBA" id="ARBA00022692"/>
    </source>
</evidence>
<evidence type="ECO:0000256" key="9">
    <source>
        <dbReference type="ARBA" id="ARBA00023251"/>
    </source>
</evidence>
<comment type="similarity">
    <text evidence="2">Belongs to the multi antimicrobial extrusion (MATE) (TC 2.A.66.1) family. MepA subfamily.</text>
</comment>
<dbReference type="RefSeq" id="WP_380078392.1">
    <property type="nucleotide sequence ID" value="NZ_JBHSGO010000146.1"/>
</dbReference>
<proteinExistence type="inferred from homology"/>
<evidence type="ECO:0000256" key="1">
    <source>
        <dbReference type="ARBA" id="ARBA00004651"/>
    </source>
</evidence>
<evidence type="ECO:0000313" key="12">
    <source>
        <dbReference type="Proteomes" id="UP001596020"/>
    </source>
</evidence>